<evidence type="ECO:0000313" key="8">
    <source>
        <dbReference type="Proteomes" id="UP000649799"/>
    </source>
</evidence>
<keyword evidence="3" id="KW-0378">Hydrolase</keyword>
<dbReference type="EMBL" id="JAANYN010000001">
    <property type="protein sequence ID" value="NHE55466.1"/>
    <property type="molecule type" value="Genomic_DNA"/>
</dbReference>
<dbReference type="Gene3D" id="3.40.140.10">
    <property type="entry name" value="Cytidine Deaminase, domain 2"/>
    <property type="match status" value="1"/>
</dbReference>
<evidence type="ECO:0000313" key="7">
    <source>
        <dbReference type="EMBL" id="NHE55466.1"/>
    </source>
</evidence>
<dbReference type="InterPro" id="IPR000555">
    <property type="entry name" value="JAMM/MPN+_dom"/>
</dbReference>
<organism evidence="7 8">
    <name type="scientific">Cyclobacterium plantarum</name>
    <dbReference type="NCBI Taxonomy" id="2716263"/>
    <lineage>
        <taxon>Bacteria</taxon>
        <taxon>Pseudomonadati</taxon>
        <taxon>Bacteroidota</taxon>
        <taxon>Cytophagia</taxon>
        <taxon>Cytophagales</taxon>
        <taxon>Cyclobacteriaceae</taxon>
        <taxon>Cyclobacterium</taxon>
    </lineage>
</organism>
<feature type="domain" description="MPN" evidence="6">
    <location>
        <begin position="2"/>
        <end position="127"/>
    </location>
</feature>
<dbReference type="SUPFAM" id="SSF102712">
    <property type="entry name" value="JAB1/MPN domain"/>
    <property type="match status" value="1"/>
</dbReference>
<dbReference type="PANTHER" id="PTHR34858">
    <property type="entry name" value="CYSO-CYSTEINE PEPTIDASE"/>
    <property type="match status" value="1"/>
</dbReference>
<keyword evidence="8" id="KW-1185">Reference proteome</keyword>
<dbReference type="InterPro" id="IPR028090">
    <property type="entry name" value="JAB_dom_prok"/>
</dbReference>
<evidence type="ECO:0000256" key="3">
    <source>
        <dbReference type="ARBA" id="ARBA00022801"/>
    </source>
</evidence>
<gene>
    <name evidence="7" type="ORF">G9Q97_01410</name>
</gene>
<sequence>MICIAASLVASLVQEVETVPEESCGFLLGKTSRNKNNILNYIPVKNVSDQNRDRHYLIHPKDYLQAEALAMKTQTQMIGIYHTHLDWPAIPSETDLLSAFPNVSYVIISLNNLRFSDIKSWRLNDTNQFIEEKFHIITE</sequence>
<dbReference type="PROSITE" id="PS50249">
    <property type="entry name" value="MPN"/>
    <property type="match status" value="1"/>
</dbReference>
<evidence type="ECO:0000256" key="2">
    <source>
        <dbReference type="ARBA" id="ARBA00022723"/>
    </source>
</evidence>
<dbReference type="Pfam" id="PF14464">
    <property type="entry name" value="Prok-JAB"/>
    <property type="match status" value="1"/>
</dbReference>
<evidence type="ECO:0000256" key="1">
    <source>
        <dbReference type="ARBA" id="ARBA00022670"/>
    </source>
</evidence>
<evidence type="ECO:0000256" key="4">
    <source>
        <dbReference type="ARBA" id="ARBA00022833"/>
    </source>
</evidence>
<keyword evidence="1" id="KW-0645">Protease</keyword>
<keyword evidence="4" id="KW-0862">Zinc</keyword>
<dbReference type="RefSeq" id="WP_166142401.1">
    <property type="nucleotide sequence ID" value="NZ_JAANYN010000001.1"/>
</dbReference>
<dbReference type="SMART" id="SM00232">
    <property type="entry name" value="JAB_MPN"/>
    <property type="match status" value="1"/>
</dbReference>
<comment type="caution">
    <text evidence="7">The sequence shown here is derived from an EMBL/GenBank/DDBJ whole genome shotgun (WGS) entry which is preliminary data.</text>
</comment>
<keyword evidence="2" id="KW-0479">Metal-binding</keyword>
<reference evidence="7 8" key="1">
    <citation type="submission" date="2020-03" db="EMBL/GenBank/DDBJ databases">
        <title>Cyclobacterium plantarum sp. nov., a marine bacterium isolated from a coastal-marine wetland.</title>
        <authorList>
            <person name="Sanchez-Porro C."/>
            <person name="Ventosa A."/>
            <person name="Amoozegar M."/>
        </authorList>
    </citation>
    <scope>NUCLEOTIDE SEQUENCE [LARGE SCALE GENOMIC DNA]</scope>
    <source>
        <strain evidence="7 8">GBPx2</strain>
    </source>
</reference>
<dbReference type="Proteomes" id="UP000649799">
    <property type="component" value="Unassembled WGS sequence"/>
</dbReference>
<dbReference type="InterPro" id="IPR037518">
    <property type="entry name" value="MPN"/>
</dbReference>
<name>A0ABX0H4J3_9BACT</name>
<dbReference type="InterPro" id="IPR051929">
    <property type="entry name" value="VirAsm_ModProt"/>
</dbReference>
<keyword evidence="5" id="KW-0482">Metalloprotease</keyword>
<dbReference type="CDD" id="cd08070">
    <property type="entry name" value="MPN_like"/>
    <property type="match status" value="1"/>
</dbReference>
<protein>
    <submittedName>
        <fullName evidence="7">M67 family metallopeptidase</fullName>
    </submittedName>
</protein>
<proteinExistence type="predicted"/>
<evidence type="ECO:0000256" key="5">
    <source>
        <dbReference type="ARBA" id="ARBA00023049"/>
    </source>
</evidence>
<evidence type="ECO:0000259" key="6">
    <source>
        <dbReference type="PROSITE" id="PS50249"/>
    </source>
</evidence>
<dbReference type="PANTHER" id="PTHR34858:SF1">
    <property type="entry name" value="CYSO-CYSTEINE PEPTIDASE"/>
    <property type="match status" value="1"/>
</dbReference>
<accession>A0ABX0H4J3</accession>